<reference evidence="4" key="3">
    <citation type="submission" date="2021-03" db="EMBL/GenBank/DDBJ databases">
        <title>Isolation of Bacillus subtilis from fermented food sample.</title>
        <authorList>
            <person name="Lakshmanan V."/>
            <person name="Athira K."/>
            <person name="Rajagopal K."/>
        </authorList>
    </citation>
    <scope>NUCLEOTIDE SEQUENCE</scope>
    <source>
        <strain evidence="4">S1</strain>
    </source>
</reference>
<evidence type="ECO:0000313" key="6">
    <source>
        <dbReference type="EMBL" id="WHM23148.1"/>
    </source>
</evidence>
<dbReference type="Proteomes" id="UP001229422">
    <property type="component" value="Chromosome"/>
</dbReference>
<evidence type="ECO:0000313" key="7">
    <source>
        <dbReference type="Proteomes" id="UP000032247"/>
    </source>
</evidence>
<keyword evidence="1" id="KW-0472">Membrane</keyword>
<proteinExistence type="predicted"/>
<organism evidence="2 7">
    <name type="scientific">Bacillus subtilis</name>
    <dbReference type="NCBI Taxonomy" id="1423"/>
    <lineage>
        <taxon>Bacteria</taxon>
        <taxon>Bacillati</taxon>
        <taxon>Bacillota</taxon>
        <taxon>Bacilli</taxon>
        <taxon>Bacillales</taxon>
        <taxon>Bacillaceae</taxon>
        <taxon>Bacillus</taxon>
    </lineage>
</organism>
<dbReference type="Proteomes" id="UP000032247">
    <property type="component" value="Unassembled WGS sequence"/>
</dbReference>
<evidence type="ECO:0000313" key="3">
    <source>
        <dbReference type="EMBL" id="KZD92450.1"/>
    </source>
</evidence>
<keyword evidence="1" id="KW-0812">Transmembrane</keyword>
<name>A0A063XC09_BACIU</name>
<dbReference type="EMBL" id="JAGFPW010000002">
    <property type="protein sequence ID" value="MBO3793482.1"/>
    <property type="molecule type" value="Genomic_DNA"/>
</dbReference>
<dbReference type="Proteomes" id="UP000665181">
    <property type="component" value="Unassembled WGS sequence"/>
</dbReference>
<evidence type="ECO:0000313" key="8">
    <source>
        <dbReference type="Proteomes" id="UP000076442"/>
    </source>
</evidence>
<reference evidence="2 7" key="1">
    <citation type="submission" date="2014-12" db="EMBL/GenBank/DDBJ databases">
        <title>Comparative genome analysis of Bacillus coagulans HM-08, Clostridium butyricum HM-68, Bacillus subtilis HM-66 and Bacillus licheniformis BL-09.</title>
        <authorList>
            <person name="Zhang H."/>
        </authorList>
    </citation>
    <scope>NUCLEOTIDE SEQUENCE [LARGE SCALE GENOMIC DNA]</scope>
    <source>
        <strain evidence="2 7">HM-66</strain>
    </source>
</reference>
<dbReference type="RefSeq" id="WP_003244375.1">
    <property type="nucleotide sequence ID" value="NZ_AP024621.1"/>
</dbReference>
<reference evidence="5" key="4">
    <citation type="submission" date="2023-03" db="EMBL/GenBank/DDBJ databases">
        <title>Complete genome sequences of 52 Bacillus and Priestia strains isolated from West-African fermentations and 26 reference strains from the DSMZ collection.</title>
        <authorList>
            <person name="Wiedenbein E.S."/>
            <person name="Canoy T.S."/>
            <person name="Hui Y."/>
            <person name="Parkouda C."/>
            <person name="Dawende C."/>
            <person name="Ametefe E."/>
            <person name="Jespersen L."/>
            <person name="Nielsen D.S."/>
        </authorList>
    </citation>
    <scope>NUCLEOTIDE SEQUENCE</scope>
    <source>
        <strain evidence="5">PRO56</strain>
    </source>
</reference>
<reference evidence="6" key="5">
    <citation type="submission" date="2023-05" db="EMBL/GenBank/DDBJ databases">
        <title>Complete genome sequence of Bacillus subtilis SRCM117797 isolated from Soybean paste.</title>
        <authorList>
            <person name="Abraha H.B."/>
            <person name="Kim K.-P."/>
            <person name="Ryu M.-S."/>
            <person name="Jeong D.-Y."/>
        </authorList>
    </citation>
    <scope>NUCLEOTIDE SEQUENCE</scope>
    <source>
        <strain evidence="6">SRCM117797</strain>
    </source>
</reference>
<sequence length="108" mass="11821">MNRNQAIIASLCYFSVFIAPIIVPIVAYFVVNEKETKRHAIRSLISHIVPFVGWLFLFIALLGGAVAIDGDSLLPVFVIIGGAVIYFLVVIGIIIWNVIQGIKVLRAA</sequence>
<evidence type="ECO:0000313" key="4">
    <source>
        <dbReference type="EMBL" id="MBO3793482.1"/>
    </source>
</evidence>
<feature type="transmembrane region" description="Helical" evidence="1">
    <location>
        <begin position="74"/>
        <end position="99"/>
    </location>
</feature>
<reference evidence="3 8" key="2">
    <citation type="submission" date="2015-09" db="EMBL/GenBank/DDBJ databases">
        <title>Spore heat resistance.</title>
        <authorList>
            <person name="Boekhorst J."/>
            <person name="Berendsen E.M."/>
            <person name="Wells-Bennik M.H."/>
            <person name="Kuipers O.P."/>
        </authorList>
    </citation>
    <scope>NUCLEOTIDE SEQUENCE [LARGE SCALE GENOMIC DNA]</scope>
    <source>
        <strain evidence="3 8">B4122</strain>
    </source>
</reference>
<evidence type="ECO:0000256" key="1">
    <source>
        <dbReference type="SAM" id="Phobius"/>
    </source>
</evidence>
<evidence type="ECO:0000313" key="5">
    <source>
        <dbReference type="EMBL" id="WEY85777.1"/>
    </source>
</evidence>
<dbReference type="Proteomes" id="UP000076442">
    <property type="component" value="Unassembled WGS sequence"/>
</dbReference>
<dbReference type="EMBL" id="JXBC01000013">
    <property type="protein sequence ID" value="KIU05798.1"/>
    <property type="molecule type" value="Genomic_DNA"/>
</dbReference>
<dbReference type="STRING" id="483913.AN935_17660"/>
<accession>A0A063XC09</accession>
<feature type="transmembrane region" description="Helical" evidence="1">
    <location>
        <begin position="6"/>
        <end position="31"/>
    </location>
</feature>
<feature type="transmembrane region" description="Helical" evidence="1">
    <location>
        <begin position="43"/>
        <end position="68"/>
    </location>
</feature>
<protein>
    <submittedName>
        <fullName evidence="5">Protein YvlA</fullName>
    </submittedName>
</protein>
<gene>
    <name evidence="5" type="primary">yvlA</name>
    <name evidence="3" type="ORF">B4122_1789</name>
    <name evidence="4" type="ORF">J5227_03915</name>
    <name evidence="5" type="ORF">P5633_06350</name>
    <name evidence="6" type="ORF">QL281_09000</name>
    <name evidence="2" type="ORF">SC09_contig4orf00706</name>
</gene>
<dbReference type="EMBL" id="LJZV01000010">
    <property type="protein sequence ID" value="KZD92450.1"/>
    <property type="molecule type" value="Genomic_DNA"/>
</dbReference>
<dbReference type="EMBL" id="CP125292">
    <property type="protein sequence ID" value="WHM23148.1"/>
    <property type="molecule type" value="Genomic_DNA"/>
</dbReference>
<evidence type="ECO:0000313" key="2">
    <source>
        <dbReference type="EMBL" id="KIU05798.1"/>
    </source>
</evidence>
<dbReference type="Proteomes" id="UP001214898">
    <property type="component" value="Chromosome"/>
</dbReference>
<keyword evidence="1" id="KW-1133">Transmembrane helix</keyword>
<dbReference type="PATRIC" id="fig|1423.167.peg.3309"/>
<dbReference type="AlphaFoldDB" id="A0A063XC09"/>
<dbReference type="EMBL" id="CP120576">
    <property type="protein sequence ID" value="WEY85777.1"/>
    <property type="molecule type" value="Genomic_DNA"/>
</dbReference>
<dbReference type="OMA" id="ICYFSVF"/>